<keyword evidence="7 8" id="KW-0624">Polysaccharide degradation</keyword>
<feature type="active site" evidence="9">
    <location>
        <position position="549"/>
    </location>
</feature>
<dbReference type="EMBL" id="EQ973790">
    <property type="protein sequence ID" value="EEF47305.1"/>
    <property type="molecule type" value="Genomic_DNA"/>
</dbReference>
<evidence type="ECO:0000259" key="12">
    <source>
        <dbReference type="Pfam" id="PF00759"/>
    </source>
</evidence>
<reference evidence="14" key="1">
    <citation type="journal article" date="2010" name="Nat. Biotechnol.">
        <title>Draft genome sequence of the oilseed species Ricinus communis.</title>
        <authorList>
            <person name="Chan A.P."/>
            <person name="Crabtree J."/>
            <person name="Zhao Q."/>
            <person name="Lorenzi H."/>
            <person name="Orvis J."/>
            <person name="Puiu D."/>
            <person name="Melake-Berhan A."/>
            <person name="Jones K.M."/>
            <person name="Redman J."/>
            <person name="Chen G."/>
            <person name="Cahoon E.B."/>
            <person name="Gedil M."/>
            <person name="Stanke M."/>
            <person name="Haas B.J."/>
            <person name="Wortman J.R."/>
            <person name="Fraser-Liggett C.M."/>
            <person name="Ravel J."/>
            <person name="Rabinowicz P.D."/>
        </authorList>
    </citation>
    <scope>NUCLEOTIDE SEQUENCE [LARGE SCALE GENOMIC DNA]</scope>
    <source>
        <strain evidence="14">cv. Hale</strain>
    </source>
</reference>
<evidence type="ECO:0000256" key="2">
    <source>
        <dbReference type="ARBA" id="ARBA00007072"/>
    </source>
</evidence>
<evidence type="ECO:0000256" key="9">
    <source>
        <dbReference type="PROSITE-ProRule" id="PRU10060"/>
    </source>
</evidence>
<sequence>MLDRNIWGGSFEITPATPSFDDGDVDCDRGAYRSQSEEEVKQSWLLRPDKETERRKKRSSYVDGMIIRTLFVVVVLVGFIAVVVTVATKNNSHWHPLPGPDNYTIALRQALMFFNAQRSGKLPKENNVSWRGDSGLKDEIVGGYYDGGNAIKYTFPASFAMTILSWSVIEYSAKYEAAGELDHVKGIIRWGTDYLLNAFNSSSKWISNIASQVGGEHDQHCWMRPEDIDTDSNYPRHATWCYNCPAVAAETVAALAAASIVFKESGDYSKKLVHGAEKLFQFATKGQGENYKGIPDPPTTVYNSSGFWDEFVWGGAWLYCATGNDTYLQFATSPGLAEKDTAFWGGPNRGVLSWNNKHAGAQLLLSRMRIFLGYGYPYEEMLSTFQNHVEDIMCSYLPAFPTFKRTKGGLIQLNHGRPRPLQYAANAAFMATLFSDYLEANLVSGWQCGQEFYTNEALRNFARSQIDYILGKNPCDMSYIVGFGSHFPQQAHHRGASIPNSKVKYRCKDGWQWQVSRRPNPNTIIGAMVAGPDKEDGFQDIRYNYNYTEPTIAGNAGLIAALVALTGGRTSKIDKNTIFSAIPPLYTFEPPPPAPWTP</sequence>
<dbReference type="InParanoid" id="B9RNI2"/>
<protein>
    <recommendedName>
        <fullName evidence="10">Endoglucanase</fullName>
        <ecNumber evidence="10">3.2.1.4</ecNumber>
    </recommendedName>
</protein>
<dbReference type="SUPFAM" id="SSF48208">
    <property type="entry name" value="Six-hairpin glycosidases"/>
    <property type="match status" value="1"/>
</dbReference>
<keyword evidence="11" id="KW-1133">Transmembrane helix</keyword>
<feature type="transmembrane region" description="Helical" evidence="11">
    <location>
        <begin position="65"/>
        <end position="87"/>
    </location>
</feature>
<dbReference type="InterPro" id="IPR008928">
    <property type="entry name" value="6-hairpin_glycosidase_sf"/>
</dbReference>
<keyword evidence="4 10" id="KW-0136">Cellulose degradation</keyword>
<dbReference type="PANTHER" id="PTHR22298">
    <property type="entry name" value="ENDO-1,4-BETA-GLUCANASE"/>
    <property type="match status" value="1"/>
</dbReference>
<feature type="active site" evidence="9">
    <location>
        <position position="540"/>
    </location>
</feature>
<feature type="domain" description="Glycoside hydrolase family 9" evidence="12">
    <location>
        <begin position="103"/>
        <end position="562"/>
    </location>
</feature>
<dbReference type="Proteomes" id="UP000008311">
    <property type="component" value="Unassembled WGS sequence"/>
</dbReference>
<evidence type="ECO:0000256" key="7">
    <source>
        <dbReference type="ARBA" id="ARBA00023326"/>
    </source>
</evidence>
<dbReference type="EC" id="3.2.1.4" evidence="10"/>
<evidence type="ECO:0000256" key="6">
    <source>
        <dbReference type="ARBA" id="ARBA00023295"/>
    </source>
</evidence>
<keyword evidence="14" id="KW-1185">Reference proteome</keyword>
<evidence type="ECO:0000256" key="4">
    <source>
        <dbReference type="ARBA" id="ARBA00023001"/>
    </source>
</evidence>
<dbReference type="OMA" id="SSENCWI"/>
<evidence type="ECO:0000256" key="11">
    <source>
        <dbReference type="SAM" id="Phobius"/>
    </source>
</evidence>
<organism evidence="13 14">
    <name type="scientific">Ricinus communis</name>
    <name type="common">Castor bean</name>
    <dbReference type="NCBI Taxonomy" id="3988"/>
    <lineage>
        <taxon>Eukaryota</taxon>
        <taxon>Viridiplantae</taxon>
        <taxon>Streptophyta</taxon>
        <taxon>Embryophyta</taxon>
        <taxon>Tracheophyta</taxon>
        <taxon>Spermatophyta</taxon>
        <taxon>Magnoliopsida</taxon>
        <taxon>eudicotyledons</taxon>
        <taxon>Gunneridae</taxon>
        <taxon>Pentapetalae</taxon>
        <taxon>rosids</taxon>
        <taxon>fabids</taxon>
        <taxon>Malpighiales</taxon>
        <taxon>Euphorbiaceae</taxon>
        <taxon>Acalyphoideae</taxon>
        <taxon>Acalypheae</taxon>
        <taxon>Ricinus</taxon>
    </lineage>
</organism>
<dbReference type="AlphaFoldDB" id="B9RNI2"/>
<evidence type="ECO:0000256" key="3">
    <source>
        <dbReference type="ARBA" id="ARBA00022801"/>
    </source>
</evidence>
<dbReference type="GO" id="GO:0030245">
    <property type="term" value="P:cellulose catabolic process"/>
    <property type="evidence" value="ECO:0007669"/>
    <property type="project" value="UniProtKB-KW"/>
</dbReference>
<dbReference type="eggNOG" id="ENOG502QUUK">
    <property type="taxonomic scope" value="Eukaryota"/>
</dbReference>
<evidence type="ECO:0000256" key="1">
    <source>
        <dbReference type="ARBA" id="ARBA00000966"/>
    </source>
</evidence>
<evidence type="ECO:0000256" key="10">
    <source>
        <dbReference type="RuleBase" id="RU361166"/>
    </source>
</evidence>
<dbReference type="InterPro" id="IPR033126">
    <property type="entry name" value="Glyco_hydro_9_Asp/Glu_AS"/>
</dbReference>
<name>B9RNI2_RICCO</name>
<keyword evidence="6 8" id="KW-0326">Glycosidase</keyword>
<gene>
    <name evidence="13" type="ORF">RCOM_1348140</name>
</gene>
<keyword evidence="11" id="KW-0472">Membrane</keyword>
<dbReference type="FunFam" id="1.50.10.10:FF:000020">
    <property type="entry name" value="Endoglucanase"/>
    <property type="match status" value="1"/>
</dbReference>
<comment type="similarity">
    <text evidence="2 8 10">Belongs to the glycosyl hydrolase 9 (cellulase E) family.</text>
</comment>
<dbReference type="STRING" id="3988.B9RNI2"/>
<proteinExistence type="inferred from homology"/>
<dbReference type="OrthoDB" id="10257085at2759"/>
<evidence type="ECO:0000313" key="13">
    <source>
        <dbReference type="EMBL" id="EEF47305.1"/>
    </source>
</evidence>
<dbReference type="PROSITE" id="PS00592">
    <property type="entry name" value="GH9_2"/>
    <property type="match status" value="1"/>
</dbReference>
<evidence type="ECO:0000256" key="5">
    <source>
        <dbReference type="ARBA" id="ARBA00023277"/>
    </source>
</evidence>
<evidence type="ECO:0000256" key="8">
    <source>
        <dbReference type="PROSITE-ProRule" id="PRU10059"/>
    </source>
</evidence>
<dbReference type="InterPro" id="IPR018221">
    <property type="entry name" value="Glyco_hydro_9_His_AS"/>
</dbReference>
<keyword evidence="11" id="KW-0812">Transmembrane</keyword>
<feature type="active site" evidence="8">
    <location>
        <position position="492"/>
    </location>
</feature>
<keyword evidence="3 8" id="KW-0378">Hydrolase</keyword>
<dbReference type="InterPro" id="IPR001701">
    <property type="entry name" value="Glyco_hydro_9"/>
</dbReference>
<comment type="catalytic activity">
    <reaction evidence="1 10">
        <text>Endohydrolysis of (1-&gt;4)-beta-D-glucosidic linkages in cellulose, lichenin and cereal beta-D-glucans.</text>
        <dbReference type="EC" id="3.2.1.4"/>
    </reaction>
</comment>
<evidence type="ECO:0000313" key="14">
    <source>
        <dbReference type="Proteomes" id="UP000008311"/>
    </source>
</evidence>
<dbReference type="InterPro" id="IPR012341">
    <property type="entry name" value="6hp_glycosidase-like_sf"/>
</dbReference>
<accession>B9RNI2</accession>
<dbReference type="KEGG" id="rcu:8265159"/>
<dbReference type="PROSITE" id="PS00698">
    <property type="entry name" value="GH9_3"/>
    <property type="match status" value="1"/>
</dbReference>
<dbReference type="Gene3D" id="1.50.10.10">
    <property type="match status" value="1"/>
</dbReference>
<dbReference type="Pfam" id="PF00759">
    <property type="entry name" value="Glyco_hydro_9"/>
    <property type="match status" value="1"/>
</dbReference>
<dbReference type="GO" id="GO:0008810">
    <property type="term" value="F:cellulase activity"/>
    <property type="evidence" value="ECO:0007669"/>
    <property type="project" value="UniProtKB-EC"/>
</dbReference>
<keyword evidence="5 8" id="KW-0119">Carbohydrate metabolism</keyword>